<name>A0ABX1DH09_9FLAO</name>
<comment type="caution">
    <text evidence="3">The sequence shown here is derived from an EMBL/GenBank/DDBJ whole genome shotgun (WGS) entry which is preliminary data.</text>
</comment>
<accession>A0ABX1DH09</accession>
<feature type="domain" description="Secretion system C-terminal sorting" evidence="2">
    <location>
        <begin position="785"/>
        <end position="853"/>
    </location>
</feature>
<keyword evidence="1" id="KW-0732">Signal</keyword>
<dbReference type="SUPFAM" id="SSF110296">
    <property type="entry name" value="Oligoxyloglucan reducing end-specific cellobiohydrolase"/>
    <property type="match status" value="2"/>
</dbReference>
<dbReference type="EMBL" id="JAAVJS010000019">
    <property type="protein sequence ID" value="NJX16364.1"/>
    <property type="molecule type" value="Genomic_DNA"/>
</dbReference>
<gene>
    <name evidence="3" type="ORF">HC176_12785</name>
</gene>
<dbReference type="InterPro" id="IPR026444">
    <property type="entry name" value="Secre_tail"/>
</dbReference>
<evidence type="ECO:0000313" key="3">
    <source>
        <dbReference type="EMBL" id="NJX16364.1"/>
    </source>
</evidence>
<dbReference type="NCBIfam" id="TIGR04183">
    <property type="entry name" value="Por_Secre_tail"/>
    <property type="match status" value="1"/>
</dbReference>
<dbReference type="RefSeq" id="WP_167918890.1">
    <property type="nucleotide sequence ID" value="NZ_JAAVJS010000019.1"/>
</dbReference>
<organism evidence="3 4">
    <name type="scientific">Tamlana crocina</name>
    <dbReference type="NCBI Taxonomy" id="393006"/>
    <lineage>
        <taxon>Bacteria</taxon>
        <taxon>Pseudomonadati</taxon>
        <taxon>Bacteroidota</taxon>
        <taxon>Flavobacteriia</taxon>
        <taxon>Flavobacteriales</taxon>
        <taxon>Flavobacteriaceae</taxon>
        <taxon>Tamlana</taxon>
    </lineage>
</organism>
<protein>
    <submittedName>
        <fullName evidence="3">T9SS type A sorting domain-containing protein</fullName>
    </submittedName>
</protein>
<evidence type="ECO:0000256" key="1">
    <source>
        <dbReference type="ARBA" id="ARBA00022729"/>
    </source>
</evidence>
<reference evidence="3 4" key="1">
    <citation type="submission" date="2020-03" db="EMBL/GenBank/DDBJ databases">
        <title>Tamlana sp. nov, isolated from XXX.</title>
        <authorList>
            <person name="Cao W.R."/>
        </authorList>
    </citation>
    <scope>NUCLEOTIDE SEQUENCE [LARGE SCALE GENOMIC DNA]</scope>
    <source>
        <strain evidence="3 4">HST1-43</strain>
    </source>
</reference>
<dbReference type="InterPro" id="IPR015943">
    <property type="entry name" value="WD40/YVTN_repeat-like_dom_sf"/>
</dbReference>
<dbReference type="Gene3D" id="2.130.10.10">
    <property type="entry name" value="YVTN repeat-like/Quinoprotein amine dehydrogenase"/>
    <property type="match status" value="2"/>
</dbReference>
<dbReference type="Proteomes" id="UP000760545">
    <property type="component" value="Unassembled WGS sequence"/>
</dbReference>
<sequence length="857" mass="97358">MKTSKKIIITVSLLLLLLLLALVLFLKNANTPITSQQTEEHQEEYEEEPEEDMLPEEFFDPKTLNNEELAEYKKWRNTLENTGYKFTNYDVLTSSETEFLKFDNIEEAPNQYAYANNAITGSWHQKNLTLFDDSGFRADGSTYDPVNEELYVVSFAGHLYKIDESAPIKWSLRNHKKNLLGDDFNGINLPDNSFRLLHQKANGPMEFSDDEGRNWIDANGAFFQSSWNYKTLVNKTPSGRKITAHGGSYINGTAYDRLFISTDYGLNYTESSIRFKKSDFEVSINKPHSSNTIYCFARRKSDSKILVYKMGESDNDFSLLHTTTQSFSAINSVFGSYVNNATHFYISSGNKLFYSNNEGLTWLQTNSNNDRPVTEVHPTQPNICYKGFVELFMSTDYGATWSKNNHYLSSYYVWDLQHMKTYDKENGDHFTFAGFDFGSFYTSNPMLWNSWTSINSGSPNIMAYDATTSEINDKIYTANQDRGSQGFIDIPNSDNIYNAAREANTDVLRVQVSNDESSVWFWYYYGTIGRASVTNGGDYRTVVRKDFYSSWWATSMVPSPNTNEDAIYIPAGGNKLNKYTYQNGTITQSFHPFVFPGPPISFAYSKINTNRWYVGLKNGGLMFSANGGQSFSTSNYSGPWPRQDDSHRKRRTVIATSPTDESTVYFAGKGNIFLESKDGGLTFSNKNTGLNVARITDLAVSPNGKYVFASCETDGAWVYSTEENRWYKMDGFHLPNVQFTDVQFIKSKNLVRFATYGSGVLDFKINEDLLSISKNESKSPSIKVVPNPTSGIFEIKTNTISDKVNIDLYSENGTLLSRKNYKQQNGKISLDLTNQSNGMYILKMHLEKTHTIKVVKN</sequence>
<evidence type="ECO:0000259" key="2">
    <source>
        <dbReference type="Pfam" id="PF18962"/>
    </source>
</evidence>
<evidence type="ECO:0000313" key="4">
    <source>
        <dbReference type="Proteomes" id="UP000760545"/>
    </source>
</evidence>
<proteinExistence type="predicted"/>
<dbReference type="Pfam" id="PF18962">
    <property type="entry name" value="Por_Secre_tail"/>
    <property type="match status" value="1"/>
</dbReference>
<keyword evidence="4" id="KW-1185">Reference proteome</keyword>